<keyword evidence="3" id="KW-0539">Nucleus</keyword>
<evidence type="ECO:0000256" key="1">
    <source>
        <dbReference type="ARBA" id="ARBA00004123"/>
    </source>
</evidence>
<dbReference type="AlphaFoldDB" id="A0A8J5QPC2"/>
<dbReference type="GO" id="GO:0005635">
    <property type="term" value="C:nuclear envelope"/>
    <property type="evidence" value="ECO:0007669"/>
    <property type="project" value="TreeGrafter"/>
</dbReference>
<dbReference type="SMART" id="SM00913">
    <property type="entry name" value="IBN_N"/>
    <property type="match status" value="1"/>
</dbReference>
<sequence length="1028" mass="116143">MSDLLIGLIVNQTSPENNIRKSAEIEFNQIVQQDPSQAARVILESAFNEEYPLDIRQACLLHLKRLVPKYWSLGFESFIGPPIDQELKQIIRTKLLELATTSAQSKLRSGSAYAIVQIASADYPDEWPELLNQLYQATTSFDNEYALIGGLNVLTDLFDDLITEEQFWEGGIANEITNHINNILSRDLSADVKAQAIKLYSSVVAILRSPEAFNSPERKQFVINHVGNFLQIFIKLLETSYQKSTTESFVSLTELNLRTLVYTIISTLVGDFHKKIPQDVKARILKLALDDFHYISNVFKELMVEENKNIQVSETSYQSPASIIMNNVIGELIQTISCTQLDIAIRDVVPSQQFITDLIQTTLLTKQTIEEYEADINTYVSDITGLSTVSRARDYVYELLGELNDSDSSEVFAYITNDLHSDKDWRVLEAKLFILESMFANDDVELQSNISTLGLLNTFTKFITYDQPLITSRCFILLSKFFEKFSDMKQYASKAFSEMISFSSQVINRNEEAMEFIKISTLVSCTYYKHVVDFSTDLENPKEIQISIFRLAASLIEDCEEDGLPALLEAITDAITIDPANATGVQVAEGTNVVDIILKISFKDPANVQLIVDASDCLTSLLANISIQDYLIGCEKSLPFIFDIMKREISQGQVEYSPELYLAMELLNIIIESVPPTEDGLPSQIFYYAFPVLKNVLLSSFDNQILQSGGEVFNHIIQKASKLFLEYQDPETRESGIDCMMSIVYKFLSPELSDSAANNCGSIVLSLIDKYQSYLSSEFLTQILEATVKRLVVAKESITIENLIMVFCKLVLNSPEEMINFLSNNINLETPQGTKNGLEIILPIWFESYEVTRGYEHIKQNSIALGKIFTLGDSRVENLIVNGEIIPYDGDLIITRSMAKSMPDKYTQIPASLKILKLLCGELEFQCQQPNAEDYLPENIANEDGDDEGWEDMEDIGVPNFEKLKSYVESDGEDDGGEHEDQKGDEGLKNLLVQFFKECTGKDLGHFRKYYEHLSDHEKKIITECLVF</sequence>
<dbReference type="GO" id="GO:0005829">
    <property type="term" value="C:cytosol"/>
    <property type="evidence" value="ECO:0007669"/>
    <property type="project" value="TreeGrafter"/>
</dbReference>
<organism evidence="5 6">
    <name type="scientific">[Candida] subhashii</name>
    <dbReference type="NCBI Taxonomy" id="561895"/>
    <lineage>
        <taxon>Eukaryota</taxon>
        <taxon>Fungi</taxon>
        <taxon>Dikarya</taxon>
        <taxon>Ascomycota</taxon>
        <taxon>Saccharomycotina</taxon>
        <taxon>Pichiomycetes</taxon>
        <taxon>Debaryomycetaceae</taxon>
        <taxon>Spathaspora</taxon>
    </lineage>
</organism>
<dbReference type="PANTHER" id="PTHR10997:SF9">
    <property type="entry name" value="IMPORTIN-9"/>
    <property type="match status" value="1"/>
</dbReference>
<dbReference type="PANTHER" id="PTHR10997">
    <property type="entry name" value="IMPORTIN-7, 8, 11"/>
    <property type="match status" value="1"/>
</dbReference>
<feature type="domain" description="Importin N-terminal" evidence="4">
    <location>
        <begin position="23"/>
        <end position="101"/>
    </location>
</feature>
<evidence type="ECO:0000259" key="4">
    <source>
        <dbReference type="PROSITE" id="PS50166"/>
    </source>
</evidence>
<dbReference type="GeneID" id="73469970"/>
<proteinExistence type="predicted"/>
<accession>A0A8J5QPC2</accession>
<evidence type="ECO:0000313" key="5">
    <source>
        <dbReference type="EMBL" id="KAG7663337.1"/>
    </source>
</evidence>
<evidence type="ECO:0000256" key="3">
    <source>
        <dbReference type="ARBA" id="ARBA00023242"/>
    </source>
</evidence>
<reference evidence="5 6" key="1">
    <citation type="journal article" date="2021" name="DNA Res.">
        <title>Genome analysis of Candida subhashii reveals its hybrid nature and dual mitochondrial genome conformations.</title>
        <authorList>
            <person name="Mixao V."/>
            <person name="Hegedusova E."/>
            <person name="Saus E."/>
            <person name="Pryszcz L.P."/>
            <person name="Cillingova A."/>
            <person name="Nosek J."/>
            <person name="Gabaldon T."/>
        </authorList>
    </citation>
    <scope>NUCLEOTIDE SEQUENCE [LARGE SCALE GENOMIC DNA]</scope>
    <source>
        <strain evidence="5 6">CBS 10753</strain>
    </source>
</reference>
<gene>
    <name evidence="5" type="ORF">J8A68_003169</name>
</gene>
<keyword evidence="6" id="KW-1185">Reference proteome</keyword>
<name>A0A8J5QPC2_9ASCO</name>
<protein>
    <recommendedName>
        <fullName evidence="4">Importin N-terminal domain-containing protein</fullName>
    </recommendedName>
</protein>
<evidence type="ECO:0000256" key="2">
    <source>
        <dbReference type="ARBA" id="ARBA00022448"/>
    </source>
</evidence>
<dbReference type="GO" id="GO:0006606">
    <property type="term" value="P:protein import into nucleus"/>
    <property type="evidence" value="ECO:0007669"/>
    <property type="project" value="TreeGrafter"/>
</dbReference>
<dbReference type="GO" id="GO:0031267">
    <property type="term" value="F:small GTPase binding"/>
    <property type="evidence" value="ECO:0007669"/>
    <property type="project" value="InterPro"/>
</dbReference>
<evidence type="ECO:0000313" key="6">
    <source>
        <dbReference type="Proteomes" id="UP000694255"/>
    </source>
</evidence>
<dbReference type="EMBL" id="JAGSYN010000140">
    <property type="protein sequence ID" value="KAG7663337.1"/>
    <property type="molecule type" value="Genomic_DNA"/>
</dbReference>
<keyword evidence="2" id="KW-0813">Transport</keyword>
<dbReference type="PROSITE" id="PS50166">
    <property type="entry name" value="IMPORTIN_B_NT"/>
    <property type="match status" value="1"/>
</dbReference>
<dbReference type="OrthoDB" id="431626at2759"/>
<comment type="caution">
    <text evidence="5">The sequence shown here is derived from an EMBL/GenBank/DDBJ whole genome shotgun (WGS) entry which is preliminary data.</text>
</comment>
<dbReference type="InterPro" id="IPR001494">
    <property type="entry name" value="Importin-beta_N"/>
</dbReference>
<dbReference type="RefSeq" id="XP_049263569.1">
    <property type="nucleotide sequence ID" value="XM_049406996.1"/>
</dbReference>
<comment type="subcellular location">
    <subcellularLocation>
        <location evidence="1">Nucleus</location>
    </subcellularLocation>
</comment>
<dbReference type="Proteomes" id="UP000694255">
    <property type="component" value="Unassembled WGS sequence"/>
</dbReference>